<dbReference type="CDD" id="cd00075">
    <property type="entry name" value="HATPase"/>
    <property type="match status" value="1"/>
</dbReference>
<comment type="caution">
    <text evidence="19">The sequence shown here is derived from an EMBL/GenBank/DDBJ whole genome shotgun (WGS) entry which is preliminary data.</text>
</comment>
<proteinExistence type="predicted"/>
<dbReference type="PRINTS" id="PR00344">
    <property type="entry name" value="BCTRLSENSOR"/>
</dbReference>
<comment type="catalytic activity">
    <reaction evidence="1">
        <text>ATP + protein L-histidine = ADP + protein N-phospho-L-histidine.</text>
        <dbReference type="EC" id="2.7.13.3"/>
    </reaction>
</comment>
<dbReference type="InterPro" id="IPR003594">
    <property type="entry name" value="HATPase_dom"/>
</dbReference>
<dbReference type="Pfam" id="PF08448">
    <property type="entry name" value="PAS_4"/>
    <property type="match status" value="1"/>
</dbReference>
<dbReference type="CDD" id="cd00130">
    <property type="entry name" value="PAS"/>
    <property type="match status" value="1"/>
</dbReference>
<evidence type="ECO:0000256" key="6">
    <source>
        <dbReference type="ARBA" id="ARBA00022679"/>
    </source>
</evidence>
<evidence type="ECO:0000256" key="5">
    <source>
        <dbReference type="ARBA" id="ARBA00022553"/>
    </source>
</evidence>
<feature type="transmembrane region" description="Helical" evidence="16">
    <location>
        <begin position="202"/>
        <end position="223"/>
    </location>
</feature>
<comment type="subcellular location">
    <subcellularLocation>
        <location evidence="2">Cell membrane</location>
        <topology evidence="2">Multi-pass membrane protein</topology>
    </subcellularLocation>
</comment>
<keyword evidence="9" id="KW-0418">Kinase</keyword>
<dbReference type="GO" id="GO:0007234">
    <property type="term" value="P:osmosensory signaling via phosphorelay pathway"/>
    <property type="evidence" value="ECO:0007669"/>
    <property type="project" value="TreeGrafter"/>
</dbReference>
<feature type="compositionally biased region" description="Basic residues" evidence="15">
    <location>
        <begin position="22"/>
        <end position="44"/>
    </location>
</feature>
<organism evidence="19 20">
    <name type="scientific">Nocardioides zhouii</name>
    <dbReference type="NCBI Taxonomy" id="1168729"/>
    <lineage>
        <taxon>Bacteria</taxon>
        <taxon>Bacillati</taxon>
        <taxon>Actinomycetota</taxon>
        <taxon>Actinomycetes</taxon>
        <taxon>Propionibacteriales</taxon>
        <taxon>Nocardioidaceae</taxon>
        <taxon>Nocardioides</taxon>
    </lineage>
</organism>
<dbReference type="SUPFAM" id="SSF55785">
    <property type="entry name" value="PYP-like sensor domain (PAS domain)"/>
    <property type="match status" value="1"/>
</dbReference>
<dbReference type="Pfam" id="PF05231">
    <property type="entry name" value="MASE1"/>
    <property type="match status" value="1"/>
</dbReference>
<feature type="region of interest" description="Disordered" evidence="15">
    <location>
        <begin position="1"/>
        <end position="47"/>
    </location>
</feature>
<dbReference type="Gene3D" id="3.30.450.20">
    <property type="entry name" value="PAS domain"/>
    <property type="match status" value="1"/>
</dbReference>
<evidence type="ECO:0000256" key="15">
    <source>
        <dbReference type="SAM" id="MobiDB-lite"/>
    </source>
</evidence>
<dbReference type="CDD" id="cd00082">
    <property type="entry name" value="HisKA"/>
    <property type="match status" value="1"/>
</dbReference>
<keyword evidence="11 16" id="KW-1133">Transmembrane helix</keyword>
<keyword evidence="4" id="KW-1003">Cell membrane</keyword>
<evidence type="ECO:0000256" key="13">
    <source>
        <dbReference type="ARBA" id="ARBA00023136"/>
    </source>
</evidence>
<dbReference type="InterPro" id="IPR050351">
    <property type="entry name" value="BphY/WalK/GraS-like"/>
</dbReference>
<keyword evidence="8" id="KW-0547">Nucleotide-binding</keyword>
<evidence type="ECO:0000256" key="11">
    <source>
        <dbReference type="ARBA" id="ARBA00022989"/>
    </source>
</evidence>
<dbReference type="PANTHER" id="PTHR42878">
    <property type="entry name" value="TWO-COMPONENT HISTIDINE KINASE"/>
    <property type="match status" value="1"/>
</dbReference>
<dbReference type="OrthoDB" id="5241402at2"/>
<dbReference type="EMBL" id="SDWV01000017">
    <property type="protein sequence ID" value="RYC07151.1"/>
    <property type="molecule type" value="Genomic_DNA"/>
</dbReference>
<evidence type="ECO:0000256" key="8">
    <source>
        <dbReference type="ARBA" id="ARBA00022741"/>
    </source>
</evidence>
<keyword evidence="13 16" id="KW-0472">Membrane</keyword>
<evidence type="ECO:0000256" key="7">
    <source>
        <dbReference type="ARBA" id="ARBA00022692"/>
    </source>
</evidence>
<feature type="transmembrane region" description="Helical" evidence="16">
    <location>
        <begin position="312"/>
        <end position="335"/>
    </location>
</feature>
<evidence type="ECO:0000256" key="12">
    <source>
        <dbReference type="ARBA" id="ARBA00023012"/>
    </source>
</evidence>
<dbReference type="InterPro" id="IPR003661">
    <property type="entry name" value="HisK_dim/P_dom"/>
</dbReference>
<dbReference type="InterPro" id="IPR000014">
    <property type="entry name" value="PAS"/>
</dbReference>
<evidence type="ECO:0000256" key="3">
    <source>
        <dbReference type="ARBA" id="ARBA00012438"/>
    </source>
</evidence>
<feature type="transmembrane region" description="Helical" evidence="16">
    <location>
        <begin position="166"/>
        <end position="190"/>
    </location>
</feature>
<dbReference type="SMART" id="SM00388">
    <property type="entry name" value="HisKA"/>
    <property type="match status" value="1"/>
</dbReference>
<keyword evidence="5" id="KW-0597">Phosphoprotein</keyword>
<dbReference type="InterPro" id="IPR013656">
    <property type="entry name" value="PAS_4"/>
</dbReference>
<feature type="transmembrane region" description="Helical" evidence="16">
    <location>
        <begin position="280"/>
        <end position="300"/>
    </location>
</feature>
<dbReference type="EC" id="2.7.13.3" evidence="3"/>
<keyword evidence="12" id="KW-0902">Two-component regulatory system</keyword>
<dbReference type="PROSITE" id="PS50112">
    <property type="entry name" value="PAS"/>
    <property type="match status" value="1"/>
</dbReference>
<keyword evidence="20" id="KW-1185">Reference proteome</keyword>
<evidence type="ECO:0000313" key="20">
    <source>
        <dbReference type="Proteomes" id="UP000291101"/>
    </source>
</evidence>
<dbReference type="PANTHER" id="PTHR42878:SF7">
    <property type="entry name" value="SENSOR HISTIDINE KINASE GLRK"/>
    <property type="match status" value="1"/>
</dbReference>
<keyword evidence="6" id="KW-0808">Transferase</keyword>
<dbReference type="Gene3D" id="1.10.287.130">
    <property type="match status" value="1"/>
</dbReference>
<dbReference type="InterPro" id="IPR005467">
    <property type="entry name" value="His_kinase_dom"/>
</dbReference>
<feature type="domain" description="Histidine kinase" evidence="17">
    <location>
        <begin position="490"/>
        <end position="706"/>
    </location>
</feature>
<feature type="compositionally biased region" description="Low complexity" evidence="15">
    <location>
        <begin position="1"/>
        <end position="14"/>
    </location>
</feature>
<protein>
    <recommendedName>
        <fullName evidence="14">Sensor-like histidine kinase SenX3</fullName>
        <ecNumber evidence="3">2.7.13.3</ecNumber>
    </recommendedName>
</protein>
<dbReference type="InterPro" id="IPR036890">
    <property type="entry name" value="HATPase_C_sf"/>
</dbReference>
<dbReference type="GO" id="GO:0030295">
    <property type="term" value="F:protein kinase activator activity"/>
    <property type="evidence" value="ECO:0007669"/>
    <property type="project" value="TreeGrafter"/>
</dbReference>
<dbReference type="InterPro" id="IPR036097">
    <property type="entry name" value="HisK_dim/P_sf"/>
</dbReference>
<feature type="transmembrane region" description="Helical" evidence="16">
    <location>
        <begin position="58"/>
        <end position="77"/>
    </location>
</feature>
<dbReference type="SUPFAM" id="SSF55874">
    <property type="entry name" value="ATPase domain of HSP90 chaperone/DNA topoisomerase II/histidine kinase"/>
    <property type="match status" value="1"/>
</dbReference>
<dbReference type="Gene3D" id="3.30.565.10">
    <property type="entry name" value="Histidine kinase-like ATPase, C-terminal domain"/>
    <property type="match status" value="1"/>
</dbReference>
<feature type="transmembrane region" description="Helical" evidence="16">
    <location>
        <begin position="244"/>
        <end position="268"/>
    </location>
</feature>
<dbReference type="GO" id="GO:0005886">
    <property type="term" value="C:plasma membrane"/>
    <property type="evidence" value="ECO:0007669"/>
    <property type="project" value="UniProtKB-SubCell"/>
</dbReference>
<evidence type="ECO:0000256" key="2">
    <source>
        <dbReference type="ARBA" id="ARBA00004651"/>
    </source>
</evidence>
<dbReference type="Pfam" id="PF00512">
    <property type="entry name" value="HisKA"/>
    <property type="match status" value="1"/>
</dbReference>
<dbReference type="PROSITE" id="PS50109">
    <property type="entry name" value="HIS_KIN"/>
    <property type="match status" value="1"/>
</dbReference>
<evidence type="ECO:0000256" key="1">
    <source>
        <dbReference type="ARBA" id="ARBA00000085"/>
    </source>
</evidence>
<dbReference type="InterPro" id="IPR035965">
    <property type="entry name" value="PAS-like_dom_sf"/>
</dbReference>
<dbReference type="InterPro" id="IPR004358">
    <property type="entry name" value="Sig_transdc_His_kin-like_C"/>
</dbReference>
<sequence length="715" mass="75127">MVRAGRAGPSSSRGRGPDGPARRRLRPARRPGRRHGRRHGRRPGRPVIRARWTERHTFAAVALAYALATILGRATVLPGEHVSLAWPAAGIGVLWLMYSAQWGAALTVQAVELALVLLATGATPLLAVSGTLAMTIQSALVVILIRRWIPEALGAGGTQSIHSLPVLARGTMTVAIGCLVGAAIGTTGLWLETGAVTWRDGLLWFGQQFGSIMLVGSVGHLTWERLVQPHAARRPASSRSELALLWLASGLVYGVVFLLPLPLAYAAIPLSIWCGVRFSTYAAAVHAGTFGGVALALTLAGRGPFSLIQDPATAALLTQAFVLVALFTALVVGTVCDQREDVLARLTSSEATAAARARLLAAMTEAMTEGLVVVDATGQVVTINGAARRLLERTSMHGSGNTAAYQLLRADGSPLPRDEHPSRRALAEGDVAPHDVVVPLENGRQRVVSVRATSLPEGTESADGRAALVVYRDVTSERAEARRLAEFAEVTAHELRSPLTTVRGWVSLASQELSGDVPSVAQARDLLGKALTGVVRLGDLLDGMLDQALAEGGELDLEPLEMAGPAGLIADLGELLAVPDITVRGPEGAIVLGDEWSVRQLFANLLGNSVKYVSPDRPLRVDVDLEVRGRRVLVGVTDNGRGIPEGEHESVFDRFSRADSAGSTVGTGIGLSICRLVVERHGGTIRSSVGQGGVGTTFTFDLPAYLPAPAGVSAG</sequence>
<evidence type="ECO:0000259" key="18">
    <source>
        <dbReference type="PROSITE" id="PS50112"/>
    </source>
</evidence>
<evidence type="ECO:0000256" key="10">
    <source>
        <dbReference type="ARBA" id="ARBA00022840"/>
    </source>
</evidence>
<dbReference type="InterPro" id="IPR007895">
    <property type="entry name" value="MASE1"/>
</dbReference>
<dbReference type="GO" id="GO:0000155">
    <property type="term" value="F:phosphorelay sensor kinase activity"/>
    <property type="evidence" value="ECO:0007669"/>
    <property type="project" value="InterPro"/>
</dbReference>
<keyword evidence="7 16" id="KW-0812">Transmembrane</keyword>
<evidence type="ECO:0000256" key="9">
    <source>
        <dbReference type="ARBA" id="ARBA00022777"/>
    </source>
</evidence>
<dbReference type="Pfam" id="PF02518">
    <property type="entry name" value="HATPase_c"/>
    <property type="match status" value="1"/>
</dbReference>
<evidence type="ECO:0000256" key="4">
    <source>
        <dbReference type="ARBA" id="ARBA00022475"/>
    </source>
</evidence>
<accession>A0A4Q2SPU2</accession>
<dbReference type="SMART" id="SM00387">
    <property type="entry name" value="HATPase_c"/>
    <property type="match status" value="1"/>
</dbReference>
<feature type="domain" description="PAS" evidence="18">
    <location>
        <begin position="356"/>
        <end position="429"/>
    </location>
</feature>
<dbReference type="GO" id="GO:0000156">
    <property type="term" value="F:phosphorelay response regulator activity"/>
    <property type="evidence" value="ECO:0007669"/>
    <property type="project" value="TreeGrafter"/>
</dbReference>
<dbReference type="Proteomes" id="UP000291101">
    <property type="component" value="Unassembled WGS sequence"/>
</dbReference>
<feature type="transmembrane region" description="Helical" evidence="16">
    <location>
        <begin position="84"/>
        <end position="105"/>
    </location>
</feature>
<dbReference type="SUPFAM" id="SSF47384">
    <property type="entry name" value="Homodimeric domain of signal transducing histidine kinase"/>
    <property type="match status" value="1"/>
</dbReference>
<gene>
    <name evidence="19" type="ORF">EUA94_15755</name>
</gene>
<evidence type="ECO:0000313" key="19">
    <source>
        <dbReference type="EMBL" id="RYC07151.1"/>
    </source>
</evidence>
<evidence type="ECO:0000259" key="17">
    <source>
        <dbReference type="PROSITE" id="PS50109"/>
    </source>
</evidence>
<evidence type="ECO:0000256" key="14">
    <source>
        <dbReference type="ARBA" id="ARBA00039401"/>
    </source>
</evidence>
<dbReference type="GO" id="GO:0005524">
    <property type="term" value="F:ATP binding"/>
    <property type="evidence" value="ECO:0007669"/>
    <property type="project" value="UniProtKB-KW"/>
</dbReference>
<keyword evidence="10" id="KW-0067">ATP-binding</keyword>
<name>A0A4Q2SPU2_9ACTN</name>
<evidence type="ECO:0000256" key="16">
    <source>
        <dbReference type="SAM" id="Phobius"/>
    </source>
</evidence>
<reference evidence="19 20" key="1">
    <citation type="submission" date="2019-01" db="EMBL/GenBank/DDBJ databases">
        <title>Novel species of Nocardioides.</title>
        <authorList>
            <person name="Liu Q."/>
            <person name="X Y.-H."/>
        </authorList>
    </citation>
    <scope>NUCLEOTIDE SEQUENCE [LARGE SCALE GENOMIC DNA]</scope>
    <source>
        <strain evidence="19 20">HLT2-9</strain>
    </source>
</reference>
<dbReference type="AlphaFoldDB" id="A0A4Q2SPU2"/>